<dbReference type="EMBL" id="AUPZ01000004">
    <property type="protein sequence ID" value="EQB40151.1"/>
    <property type="molecule type" value="Genomic_DNA"/>
</dbReference>
<accession>T0JPW9</accession>
<keyword evidence="1" id="KW-0472">Membrane</keyword>
<dbReference type="Proteomes" id="UP000015520">
    <property type="component" value="Unassembled WGS sequence"/>
</dbReference>
<sequence>MSDSEYWQKRDLSLLFALFLFTAFPIFLVAVNPTFLRFAFGR</sequence>
<gene>
    <name evidence="2" type="ORF">M947_03765</name>
</gene>
<evidence type="ECO:0000313" key="3">
    <source>
        <dbReference type="Proteomes" id="UP000015520"/>
    </source>
</evidence>
<proteinExistence type="predicted"/>
<keyword evidence="1" id="KW-0812">Transmembrane</keyword>
<keyword evidence="1" id="KW-1133">Transmembrane helix</keyword>
<evidence type="ECO:0000256" key="1">
    <source>
        <dbReference type="SAM" id="Phobius"/>
    </source>
</evidence>
<comment type="caution">
    <text evidence="2">The sequence shown here is derived from an EMBL/GenBank/DDBJ whole genome shotgun (WGS) entry which is preliminary data.</text>
</comment>
<dbReference type="STRING" id="1172190.M947_03765"/>
<protein>
    <submittedName>
        <fullName evidence="2">Uncharacterized protein</fullName>
    </submittedName>
</protein>
<evidence type="ECO:0000313" key="2">
    <source>
        <dbReference type="EMBL" id="EQB40151.1"/>
    </source>
</evidence>
<dbReference type="AlphaFoldDB" id="T0JPW9"/>
<keyword evidence="3" id="KW-1185">Reference proteome</keyword>
<name>T0JPW9_9BACT</name>
<organism evidence="2 3">
    <name type="scientific">Sulfurimonas hongkongensis</name>
    <dbReference type="NCBI Taxonomy" id="1172190"/>
    <lineage>
        <taxon>Bacteria</taxon>
        <taxon>Pseudomonadati</taxon>
        <taxon>Campylobacterota</taxon>
        <taxon>Epsilonproteobacteria</taxon>
        <taxon>Campylobacterales</taxon>
        <taxon>Sulfurimonadaceae</taxon>
        <taxon>Sulfurimonas</taxon>
    </lineage>
</organism>
<feature type="transmembrane region" description="Helical" evidence="1">
    <location>
        <begin position="12"/>
        <end position="31"/>
    </location>
</feature>
<reference evidence="2 3" key="1">
    <citation type="submission" date="2013-07" db="EMBL/GenBank/DDBJ databases">
        <title>Sulfurimonas hongkongensis AST-10 Genome Sequencing.</title>
        <authorList>
            <person name="Cai L."/>
            <person name="Zhang T."/>
        </authorList>
    </citation>
    <scope>NUCLEOTIDE SEQUENCE [LARGE SCALE GENOMIC DNA]</scope>
    <source>
        <strain evidence="2 3">AST-10</strain>
    </source>
</reference>